<sequence length="97" mass="10826">MKQHFVGERGSVTLCTRVAPEVRHAILGSLKEFAQKAKEKIEDFVEENPFGHSKNDFDDNDVQEIPSPQAKGVLASKEKRKATIGINVYFKVGHDTS</sequence>
<dbReference type="AlphaFoldDB" id="A0ABD2XU69"/>
<evidence type="ECO:0000313" key="2">
    <source>
        <dbReference type="Proteomes" id="UP001630127"/>
    </source>
</evidence>
<keyword evidence="2" id="KW-1185">Reference proteome</keyword>
<accession>A0ABD2XU69</accession>
<name>A0ABD2XU69_9GENT</name>
<comment type="caution">
    <text evidence="1">The sequence shown here is derived from an EMBL/GenBank/DDBJ whole genome shotgun (WGS) entry which is preliminary data.</text>
</comment>
<gene>
    <name evidence="1" type="ORF">ACH5RR_040728</name>
</gene>
<dbReference type="EMBL" id="JBJUIK010000017">
    <property type="protein sequence ID" value="KAL3497996.1"/>
    <property type="molecule type" value="Genomic_DNA"/>
</dbReference>
<dbReference type="Proteomes" id="UP001630127">
    <property type="component" value="Unassembled WGS sequence"/>
</dbReference>
<proteinExistence type="predicted"/>
<reference evidence="1 2" key="1">
    <citation type="submission" date="2024-11" db="EMBL/GenBank/DDBJ databases">
        <title>A near-complete genome assembly of Cinchona calisaya.</title>
        <authorList>
            <person name="Lian D.C."/>
            <person name="Zhao X.W."/>
            <person name="Wei L."/>
        </authorList>
    </citation>
    <scope>NUCLEOTIDE SEQUENCE [LARGE SCALE GENOMIC DNA]</scope>
    <source>
        <tissue evidence="1">Nenye</tissue>
    </source>
</reference>
<protein>
    <submittedName>
        <fullName evidence="1">Uncharacterized protein</fullName>
    </submittedName>
</protein>
<evidence type="ECO:0000313" key="1">
    <source>
        <dbReference type="EMBL" id="KAL3497996.1"/>
    </source>
</evidence>
<organism evidence="1 2">
    <name type="scientific">Cinchona calisaya</name>
    <dbReference type="NCBI Taxonomy" id="153742"/>
    <lineage>
        <taxon>Eukaryota</taxon>
        <taxon>Viridiplantae</taxon>
        <taxon>Streptophyta</taxon>
        <taxon>Embryophyta</taxon>
        <taxon>Tracheophyta</taxon>
        <taxon>Spermatophyta</taxon>
        <taxon>Magnoliopsida</taxon>
        <taxon>eudicotyledons</taxon>
        <taxon>Gunneridae</taxon>
        <taxon>Pentapetalae</taxon>
        <taxon>asterids</taxon>
        <taxon>lamiids</taxon>
        <taxon>Gentianales</taxon>
        <taxon>Rubiaceae</taxon>
        <taxon>Cinchonoideae</taxon>
        <taxon>Cinchoneae</taxon>
        <taxon>Cinchona</taxon>
    </lineage>
</organism>